<proteinExistence type="inferred from homology"/>
<dbReference type="Gene3D" id="2.60.40.790">
    <property type="match status" value="1"/>
</dbReference>
<feature type="domain" description="SHSP" evidence="3">
    <location>
        <begin position="27"/>
        <end position="140"/>
    </location>
</feature>
<name>A0A972FQ32_9FLAO</name>
<protein>
    <submittedName>
        <fullName evidence="4">Hsp20/alpha crystallin family protein</fullName>
    </submittedName>
</protein>
<dbReference type="SUPFAM" id="SSF49764">
    <property type="entry name" value="HSP20-like chaperones"/>
    <property type="match status" value="1"/>
</dbReference>
<evidence type="ECO:0000256" key="1">
    <source>
        <dbReference type="PROSITE-ProRule" id="PRU00285"/>
    </source>
</evidence>
<dbReference type="Proteomes" id="UP000712080">
    <property type="component" value="Unassembled WGS sequence"/>
</dbReference>
<sequence length="140" mass="15884">MTHLKRHHNPFFPALMDELLRPDLGGRQANYNVPAVNIRETENAFEVELSAPGKPKEDFNIELDKNLLTISSDVKNETTEDNGKYTRKEFTVSSFKRSFTLPETIAADDIKAAYENGILKLTLPKKEEALPKAKRLIDVL</sequence>
<dbReference type="InterPro" id="IPR031107">
    <property type="entry name" value="Small_HSP"/>
</dbReference>
<dbReference type="Pfam" id="PF00011">
    <property type="entry name" value="HSP20"/>
    <property type="match status" value="1"/>
</dbReference>
<dbReference type="EMBL" id="JAAMPU010000108">
    <property type="protein sequence ID" value="NMH29290.1"/>
    <property type="molecule type" value="Genomic_DNA"/>
</dbReference>
<organism evidence="4 5">
    <name type="scientific">Flavobacterium silvaticum</name>
    <dbReference type="NCBI Taxonomy" id="1852020"/>
    <lineage>
        <taxon>Bacteria</taxon>
        <taxon>Pseudomonadati</taxon>
        <taxon>Bacteroidota</taxon>
        <taxon>Flavobacteriia</taxon>
        <taxon>Flavobacteriales</taxon>
        <taxon>Flavobacteriaceae</taxon>
        <taxon>Flavobacterium</taxon>
    </lineage>
</organism>
<evidence type="ECO:0000259" key="3">
    <source>
        <dbReference type="PROSITE" id="PS01031"/>
    </source>
</evidence>
<dbReference type="AlphaFoldDB" id="A0A972FQ32"/>
<reference evidence="4" key="1">
    <citation type="submission" date="2020-02" db="EMBL/GenBank/DDBJ databases">
        <title>Flavobacterium sp. genome.</title>
        <authorList>
            <person name="Jung H.S."/>
            <person name="Baek J.H."/>
            <person name="Jeon C.O."/>
        </authorList>
    </citation>
    <scope>NUCLEOTIDE SEQUENCE</scope>
    <source>
        <strain evidence="4">SE-s28</strain>
    </source>
</reference>
<dbReference type="PANTHER" id="PTHR11527">
    <property type="entry name" value="HEAT-SHOCK PROTEIN 20 FAMILY MEMBER"/>
    <property type="match status" value="1"/>
</dbReference>
<dbReference type="CDD" id="cd06464">
    <property type="entry name" value="ACD_sHsps-like"/>
    <property type="match status" value="1"/>
</dbReference>
<comment type="similarity">
    <text evidence="1 2">Belongs to the small heat shock protein (HSP20) family.</text>
</comment>
<accession>A0A972FQ32</accession>
<dbReference type="InterPro" id="IPR008978">
    <property type="entry name" value="HSP20-like_chaperone"/>
</dbReference>
<evidence type="ECO:0000313" key="5">
    <source>
        <dbReference type="Proteomes" id="UP000712080"/>
    </source>
</evidence>
<dbReference type="InterPro" id="IPR002068">
    <property type="entry name" value="A-crystallin/Hsp20_dom"/>
</dbReference>
<dbReference type="RefSeq" id="WP_169528391.1">
    <property type="nucleotide sequence ID" value="NZ_JAAMPU010000108.1"/>
</dbReference>
<gene>
    <name evidence="4" type="ORF">G6047_14725</name>
</gene>
<dbReference type="PROSITE" id="PS01031">
    <property type="entry name" value="SHSP"/>
    <property type="match status" value="1"/>
</dbReference>
<comment type="caution">
    <text evidence="4">The sequence shown here is derived from an EMBL/GenBank/DDBJ whole genome shotgun (WGS) entry which is preliminary data.</text>
</comment>
<keyword evidence="5" id="KW-1185">Reference proteome</keyword>
<evidence type="ECO:0000256" key="2">
    <source>
        <dbReference type="RuleBase" id="RU003616"/>
    </source>
</evidence>
<evidence type="ECO:0000313" key="4">
    <source>
        <dbReference type="EMBL" id="NMH29290.1"/>
    </source>
</evidence>